<sequence>MTLNSLVMKSQLSILVPVYNYACLPLITALHQQAEAIDGLLYEIIVVEDGSNQLETLHVNSQIEALTHCRYIIRKNNIGRASIRNFLAREARYDWLLFVDSDMKVLSSTFLINYLLTSLTDMVVYGGNSIGSDTTTAERQLKYRYEKRAERTHRPTQRALQSNHSFNTSNFLINRNLMLRVPFNSNIRTYGYEDVLFGKSLLEEGAGVTHIANPLGFDHYESNESFLAKTEESLHTLYAFRHELQAYSPIIKVVDRLTKMRLTFPVGLFYDLFRPVVRRNLLGSCPSLTLFNIYKLGEYLRIIGQSEANTNHKIHLC</sequence>
<dbReference type="PATRIC" id="fig|1127699.3.peg.1792"/>
<dbReference type="CDD" id="cd00761">
    <property type="entry name" value="Glyco_tranf_GTA_type"/>
    <property type="match status" value="1"/>
</dbReference>
<dbReference type="Pfam" id="PF00535">
    <property type="entry name" value="Glycos_transf_2"/>
    <property type="match status" value="1"/>
</dbReference>
<dbReference type="STRING" id="1127699.HMPREF9151_01955"/>
<dbReference type="SUPFAM" id="SSF53448">
    <property type="entry name" value="Nucleotide-diphospho-sugar transferases"/>
    <property type="match status" value="1"/>
</dbReference>
<evidence type="ECO:0000313" key="3">
    <source>
        <dbReference type="Proteomes" id="UP000010433"/>
    </source>
</evidence>
<evidence type="ECO:0000313" key="2">
    <source>
        <dbReference type="EMBL" id="EKX98493.1"/>
    </source>
</evidence>
<reference evidence="2 3" key="1">
    <citation type="submission" date="2012-05" db="EMBL/GenBank/DDBJ databases">
        <authorList>
            <person name="Weinstock G."/>
            <person name="Sodergren E."/>
            <person name="Lobos E.A."/>
            <person name="Fulton L."/>
            <person name="Fulton R."/>
            <person name="Courtney L."/>
            <person name="Fronick C."/>
            <person name="O'Laughlin M."/>
            <person name="Godfrey J."/>
            <person name="Wilson R.M."/>
            <person name="Miner T."/>
            <person name="Farmer C."/>
            <person name="Delehaunty K."/>
            <person name="Cordes M."/>
            <person name="Minx P."/>
            <person name="Tomlinson C."/>
            <person name="Chen J."/>
            <person name="Wollam A."/>
            <person name="Pepin K.H."/>
            <person name="Bhonagiri V."/>
            <person name="Zhang X."/>
            <person name="Suruliraj S."/>
            <person name="Warren W."/>
            <person name="Mitreva M."/>
            <person name="Mardis E.R."/>
            <person name="Wilson R.K."/>
        </authorList>
    </citation>
    <scope>NUCLEOTIDE SEQUENCE [LARGE SCALE GENOMIC DNA]</scope>
    <source>
        <strain evidence="2 3">F0055</strain>
    </source>
</reference>
<dbReference type="InterPro" id="IPR050834">
    <property type="entry name" value="Glycosyltransf_2"/>
</dbReference>
<dbReference type="EMBL" id="AMEP01000112">
    <property type="protein sequence ID" value="EKX98493.1"/>
    <property type="molecule type" value="Genomic_DNA"/>
</dbReference>
<dbReference type="AlphaFoldDB" id="L1N4R4"/>
<feature type="domain" description="Glycosyltransferase 2-like" evidence="1">
    <location>
        <begin position="13"/>
        <end position="173"/>
    </location>
</feature>
<evidence type="ECO:0000259" key="1">
    <source>
        <dbReference type="Pfam" id="PF00535"/>
    </source>
</evidence>
<protein>
    <submittedName>
        <fullName evidence="2">Glycosyltransferase, group 2 family protein</fullName>
    </submittedName>
</protein>
<dbReference type="InterPro" id="IPR029044">
    <property type="entry name" value="Nucleotide-diphossugar_trans"/>
</dbReference>
<gene>
    <name evidence="2" type="ORF">HMPREF9151_01955</name>
</gene>
<comment type="caution">
    <text evidence="2">The sequence shown here is derived from an EMBL/GenBank/DDBJ whole genome shotgun (WGS) entry which is preliminary data.</text>
</comment>
<name>L1N4R4_9BACT</name>
<keyword evidence="2" id="KW-0808">Transferase</keyword>
<proteinExistence type="predicted"/>
<dbReference type="PANTHER" id="PTHR43685">
    <property type="entry name" value="GLYCOSYLTRANSFERASE"/>
    <property type="match status" value="1"/>
</dbReference>
<keyword evidence="3" id="KW-1185">Reference proteome</keyword>
<dbReference type="PANTHER" id="PTHR43685:SF2">
    <property type="entry name" value="GLYCOSYLTRANSFERASE 2-LIKE DOMAIN-CONTAINING PROTEIN"/>
    <property type="match status" value="1"/>
</dbReference>
<accession>L1N4R4</accession>
<dbReference type="Proteomes" id="UP000010433">
    <property type="component" value="Unassembled WGS sequence"/>
</dbReference>
<organism evidence="2 3">
    <name type="scientific">Hoylesella saccharolytica F0055</name>
    <dbReference type="NCBI Taxonomy" id="1127699"/>
    <lineage>
        <taxon>Bacteria</taxon>
        <taxon>Pseudomonadati</taxon>
        <taxon>Bacteroidota</taxon>
        <taxon>Bacteroidia</taxon>
        <taxon>Bacteroidales</taxon>
        <taxon>Prevotellaceae</taxon>
        <taxon>Hoylesella</taxon>
    </lineage>
</organism>
<dbReference type="GO" id="GO:0016740">
    <property type="term" value="F:transferase activity"/>
    <property type="evidence" value="ECO:0007669"/>
    <property type="project" value="UniProtKB-KW"/>
</dbReference>
<dbReference type="InterPro" id="IPR001173">
    <property type="entry name" value="Glyco_trans_2-like"/>
</dbReference>
<dbReference type="HOGENOM" id="CLU_077345_0_0_10"/>
<dbReference type="Gene3D" id="3.90.550.10">
    <property type="entry name" value="Spore Coat Polysaccharide Biosynthesis Protein SpsA, Chain A"/>
    <property type="match status" value="1"/>
</dbReference>